<evidence type="ECO:0000259" key="2">
    <source>
        <dbReference type="Pfam" id="PF11716"/>
    </source>
</evidence>
<dbReference type="RefSeq" id="WP_227422384.1">
    <property type="nucleotide sequence ID" value="NZ_CP071868.1"/>
</dbReference>
<dbReference type="AlphaFoldDB" id="A0A8A4Z9K4"/>
<dbReference type="PANTHER" id="PTHR40758">
    <property type="entry name" value="CONSERVED PROTEIN"/>
    <property type="match status" value="1"/>
</dbReference>
<evidence type="ECO:0000259" key="1">
    <source>
        <dbReference type="Pfam" id="PF07398"/>
    </source>
</evidence>
<dbReference type="NCBIfam" id="TIGR03083">
    <property type="entry name" value="maleylpyruvate isomerase family mycothiol-dependent enzyme"/>
    <property type="match status" value="1"/>
</dbReference>
<dbReference type="GO" id="GO:0005886">
    <property type="term" value="C:plasma membrane"/>
    <property type="evidence" value="ECO:0007669"/>
    <property type="project" value="TreeGrafter"/>
</dbReference>
<dbReference type="InterPro" id="IPR034660">
    <property type="entry name" value="DinB/YfiT-like"/>
</dbReference>
<organism evidence="3 4">
    <name type="scientific">Pengzhenrongella sicca</name>
    <dbReference type="NCBI Taxonomy" id="2819238"/>
    <lineage>
        <taxon>Bacteria</taxon>
        <taxon>Bacillati</taxon>
        <taxon>Actinomycetota</taxon>
        <taxon>Actinomycetes</taxon>
        <taxon>Micrococcales</taxon>
        <taxon>Pengzhenrongella</taxon>
    </lineage>
</organism>
<dbReference type="InterPro" id="IPR024344">
    <property type="entry name" value="MDMPI_metal-binding"/>
</dbReference>
<name>A0A8A4Z9K4_9MICO</name>
<accession>A0A8A4Z9K4</accession>
<dbReference type="GO" id="GO:0046872">
    <property type="term" value="F:metal ion binding"/>
    <property type="evidence" value="ECO:0007669"/>
    <property type="project" value="InterPro"/>
</dbReference>
<dbReference type="InterPro" id="IPR017517">
    <property type="entry name" value="Maleyloyr_isom"/>
</dbReference>
<gene>
    <name evidence="3" type="ORF">J4E96_12225</name>
</gene>
<dbReference type="InterPro" id="IPR010872">
    <property type="entry name" value="MDMPI_C-term_domain"/>
</dbReference>
<sequence>MPTHQLDHLAELVDVQEAFGSSIGEVDPRAPVPSCGTWEVHDLVVHLATIHHWAAAQGRGVDDAPLGPGPFVLGDLYRACARELRDTLSELGPDAIGATLLGPGPASFWRRRQLHEALVHLWDLRTAGGLGLAVRPPVWADTVDEVVTVLHPRQVRLGRMPRLRAPIELAATDVDRMWRLDSAAGGPAVARLRAPASVLALTLWGRSSPDDPRLEVSGDRTALRAALAGPLTP</sequence>
<proteinExistence type="predicted"/>
<dbReference type="SUPFAM" id="SSF109854">
    <property type="entry name" value="DinB/YfiT-like putative metalloenzymes"/>
    <property type="match status" value="1"/>
</dbReference>
<keyword evidence="3" id="KW-0413">Isomerase</keyword>
<dbReference type="EMBL" id="CP071868">
    <property type="protein sequence ID" value="QTE28155.1"/>
    <property type="molecule type" value="Genomic_DNA"/>
</dbReference>
<reference evidence="3" key="1">
    <citation type="submission" date="2021-03" db="EMBL/GenBank/DDBJ databases">
        <title>Pengzhenrongella sicca gen. nov., sp. nov., a new member of suborder Micrococcineae isolated from High-Arctic tundra soil.</title>
        <authorList>
            <person name="Peng F."/>
        </authorList>
    </citation>
    <scope>NUCLEOTIDE SEQUENCE</scope>
    <source>
        <strain evidence="3">LRZ-2</strain>
    </source>
</reference>
<dbReference type="KEGG" id="psic:J4E96_12225"/>
<feature type="domain" description="MDMPI C-terminal" evidence="1">
    <location>
        <begin position="140"/>
        <end position="223"/>
    </location>
</feature>
<dbReference type="Pfam" id="PF07398">
    <property type="entry name" value="MDMPI_C"/>
    <property type="match status" value="1"/>
</dbReference>
<dbReference type="PANTHER" id="PTHR40758:SF1">
    <property type="entry name" value="CONSERVED PROTEIN"/>
    <property type="match status" value="1"/>
</dbReference>
<dbReference type="Pfam" id="PF11716">
    <property type="entry name" value="MDMPI_N"/>
    <property type="match status" value="1"/>
</dbReference>
<feature type="domain" description="Mycothiol-dependent maleylpyruvate isomerase metal-binding" evidence="2">
    <location>
        <begin position="17"/>
        <end position="125"/>
    </location>
</feature>
<dbReference type="GO" id="GO:0016853">
    <property type="term" value="F:isomerase activity"/>
    <property type="evidence" value="ECO:0007669"/>
    <property type="project" value="UniProtKB-KW"/>
</dbReference>
<evidence type="ECO:0000313" key="3">
    <source>
        <dbReference type="EMBL" id="QTE28155.1"/>
    </source>
</evidence>
<dbReference type="Proteomes" id="UP000663937">
    <property type="component" value="Chromosome"/>
</dbReference>
<evidence type="ECO:0000313" key="4">
    <source>
        <dbReference type="Proteomes" id="UP000663937"/>
    </source>
</evidence>
<keyword evidence="4" id="KW-1185">Reference proteome</keyword>
<protein>
    <submittedName>
        <fullName evidence="3">Maleylpyruvate isomerase family mycothiol-dependent enzyme</fullName>
    </submittedName>
</protein>